<reference evidence="1" key="1">
    <citation type="submission" date="2021-06" db="EMBL/GenBank/DDBJ databases">
        <authorList>
            <person name="Kallberg Y."/>
            <person name="Tangrot J."/>
            <person name="Rosling A."/>
        </authorList>
    </citation>
    <scope>NUCLEOTIDE SEQUENCE</scope>
    <source>
        <strain evidence="1">IL203A</strain>
    </source>
</reference>
<sequence>GAYWAQYVKIEDYHKKKTKTQSEYDTIKDMFKNSKDFSAIRLASSVDNLKLWDMFVTWIVN</sequence>
<organism evidence="1 2">
    <name type="scientific">Dentiscutata heterogama</name>
    <dbReference type="NCBI Taxonomy" id="1316150"/>
    <lineage>
        <taxon>Eukaryota</taxon>
        <taxon>Fungi</taxon>
        <taxon>Fungi incertae sedis</taxon>
        <taxon>Mucoromycota</taxon>
        <taxon>Glomeromycotina</taxon>
        <taxon>Glomeromycetes</taxon>
        <taxon>Diversisporales</taxon>
        <taxon>Gigasporaceae</taxon>
        <taxon>Dentiscutata</taxon>
    </lineage>
</organism>
<dbReference type="Proteomes" id="UP000789702">
    <property type="component" value="Unassembled WGS sequence"/>
</dbReference>
<evidence type="ECO:0000313" key="2">
    <source>
        <dbReference type="Proteomes" id="UP000789702"/>
    </source>
</evidence>
<proteinExistence type="predicted"/>
<gene>
    <name evidence="1" type="ORF">DHETER_LOCUS2696</name>
</gene>
<dbReference type="EMBL" id="CAJVPU010002053">
    <property type="protein sequence ID" value="CAG8494119.1"/>
    <property type="molecule type" value="Genomic_DNA"/>
</dbReference>
<keyword evidence="2" id="KW-1185">Reference proteome</keyword>
<feature type="non-terminal residue" evidence="1">
    <location>
        <position position="1"/>
    </location>
</feature>
<accession>A0ACA9KUR9</accession>
<evidence type="ECO:0000313" key="1">
    <source>
        <dbReference type="EMBL" id="CAG8494119.1"/>
    </source>
</evidence>
<protein>
    <submittedName>
        <fullName evidence="1">14021_t:CDS:1</fullName>
    </submittedName>
</protein>
<comment type="caution">
    <text evidence="1">The sequence shown here is derived from an EMBL/GenBank/DDBJ whole genome shotgun (WGS) entry which is preliminary data.</text>
</comment>
<name>A0ACA9KUR9_9GLOM</name>